<dbReference type="SMART" id="SM00409">
    <property type="entry name" value="IG"/>
    <property type="match status" value="1"/>
</dbReference>
<feature type="domain" description="Immunoglobulin" evidence="3">
    <location>
        <begin position="29"/>
        <end position="125"/>
    </location>
</feature>
<keyword evidence="2" id="KW-0732">Signal</keyword>
<dbReference type="Proteomes" id="UP000694700">
    <property type="component" value="Unplaced"/>
</dbReference>
<evidence type="ECO:0000313" key="4">
    <source>
        <dbReference type="Ensembl" id="ENSCCRP00015081612.1"/>
    </source>
</evidence>
<keyword evidence="1" id="KW-0812">Transmembrane</keyword>
<dbReference type="Pfam" id="PF07686">
    <property type="entry name" value="V-set"/>
    <property type="match status" value="1"/>
</dbReference>
<dbReference type="Gene3D" id="2.60.40.10">
    <property type="entry name" value="Immunoglobulins"/>
    <property type="match status" value="1"/>
</dbReference>
<evidence type="ECO:0000256" key="1">
    <source>
        <dbReference type="SAM" id="Phobius"/>
    </source>
</evidence>
<keyword evidence="1" id="KW-1133">Transmembrane helix</keyword>
<evidence type="ECO:0000256" key="2">
    <source>
        <dbReference type="SAM" id="SignalP"/>
    </source>
</evidence>
<name>A0A8C1XL09_CYPCA</name>
<sequence>MKEIYCFNIMKFSHLQLYLLIWCRAAETLTDQLTDLGQNVTINCDLGVNEVIWSLLKLDSPVLILRTFSNTAPFYLNNAFIQKYSVQSKHNLFINNVTIDDLGVYYCMKIDPPQKYSSGTRLKIIEPTAESKNPTVEECIEQNQTQWQIIIIISALLNGLLIIVTTGLLKVFVFGSKRTRDNLKQSQDTNLQQPHVMDLEQQQAPTQVQYATVDFPTSCQRFNPSQVNSTYELLQFPKSWTPKHNHI</sequence>
<dbReference type="Ensembl" id="ENSCCRT00015084288.1">
    <property type="protein sequence ID" value="ENSCCRP00015081612.1"/>
    <property type="gene ID" value="ENSCCRG00015033011.1"/>
</dbReference>
<proteinExistence type="predicted"/>
<accession>A0A8C1XL09</accession>
<dbReference type="InterPro" id="IPR036179">
    <property type="entry name" value="Ig-like_dom_sf"/>
</dbReference>
<dbReference type="InterPro" id="IPR013783">
    <property type="entry name" value="Ig-like_fold"/>
</dbReference>
<feature type="chain" id="PRO_5034528195" description="Immunoglobulin domain-containing protein" evidence="2">
    <location>
        <begin position="29"/>
        <end position="247"/>
    </location>
</feature>
<organism evidence="4 5">
    <name type="scientific">Cyprinus carpio</name>
    <name type="common">Common carp</name>
    <dbReference type="NCBI Taxonomy" id="7962"/>
    <lineage>
        <taxon>Eukaryota</taxon>
        <taxon>Metazoa</taxon>
        <taxon>Chordata</taxon>
        <taxon>Craniata</taxon>
        <taxon>Vertebrata</taxon>
        <taxon>Euteleostomi</taxon>
        <taxon>Actinopterygii</taxon>
        <taxon>Neopterygii</taxon>
        <taxon>Teleostei</taxon>
        <taxon>Ostariophysi</taxon>
        <taxon>Cypriniformes</taxon>
        <taxon>Cyprinidae</taxon>
        <taxon>Cyprininae</taxon>
        <taxon>Cyprinus</taxon>
    </lineage>
</organism>
<dbReference type="AlphaFoldDB" id="A0A8C1XL09"/>
<evidence type="ECO:0000259" key="3">
    <source>
        <dbReference type="SMART" id="SM00409"/>
    </source>
</evidence>
<reference evidence="4" key="1">
    <citation type="submission" date="2025-08" db="UniProtKB">
        <authorList>
            <consortium name="Ensembl"/>
        </authorList>
    </citation>
    <scope>IDENTIFICATION</scope>
</reference>
<dbReference type="SUPFAM" id="SSF48726">
    <property type="entry name" value="Immunoglobulin"/>
    <property type="match status" value="1"/>
</dbReference>
<keyword evidence="1" id="KW-0472">Membrane</keyword>
<evidence type="ECO:0000313" key="5">
    <source>
        <dbReference type="Proteomes" id="UP000694700"/>
    </source>
</evidence>
<dbReference type="InterPro" id="IPR003599">
    <property type="entry name" value="Ig_sub"/>
</dbReference>
<dbReference type="InterPro" id="IPR013106">
    <property type="entry name" value="Ig_V-set"/>
</dbReference>
<protein>
    <recommendedName>
        <fullName evidence="3">Immunoglobulin domain-containing protein</fullName>
    </recommendedName>
</protein>
<feature type="signal peptide" evidence="2">
    <location>
        <begin position="1"/>
        <end position="28"/>
    </location>
</feature>
<feature type="transmembrane region" description="Helical" evidence="1">
    <location>
        <begin position="147"/>
        <end position="174"/>
    </location>
</feature>